<feature type="chain" id="PRO_5046065676" description="alkaline phosphatase" evidence="4">
    <location>
        <begin position="17"/>
        <end position="555"/>
    </location>
</feature>
<sequence>MKLSSLFLGLSAIVEAHDEEYHPSIRKKGEKIEVTWPVEEEKEGYWRDVGKERLRKMQQKPEIKGKAKNAILFIGDGMGVPSVTAGRILAGGEGHVSSMESLDYTGLVKTYNVDYQTPDSAGTATAYLTGVKGNYGTVGITAAGRRGDCQSQLGNEVQSVLEKAKAAGKSVGFVTTTYVNHASPSGVFGKSAERTWYSDKRMKQDPNVSDKDMEDCKDLALQLFEHDDIDVIMGGGREFFVDRLDGRNLIQEWKDDGNVTLVETESELRKAMDNLTLEQRLIGIYADRHLEYEYVREKFAPEEPQLRLMAEAAIKKLSLNPNGFYLFVEGGKIDLAHHDTMPVNDGSLYDWKEFDTMIGNSLEMVNLNETIVMVSADHSHTFSIGAYGKRGENIFGPGSQTSPDGENVMILGYANGPGYNIHEKTDQYGNVTCGRRLPSEYSDEWDTDKPFADLLAPTAVRTYSDESWDPSGEYIETHGAEDVPVYAQGPWAHLMTGTHEQVMVAHVMEFALCIGDYAEEPHCNEAETEKDEDGSASGKILSSMIIMFLGLLFMN</sequence>
<dbReference type="EMBL" id="OU015567">
    <property type="protein sequence ID" value="CAG5110254.1"/>
    <property type="molecule type" value="Genomic_DNA"/>
</dbReference>
<dbReference type="InterPro" id="IPR017850">
    <property type="entry name" value="Alkaline_phosphatase_core_sf"/>
</dbReference>
<dbReference type="Gene3D" id="3.40.720.10">
    <property type="entry name" value="Alkaline Phosphatase, subunit A"/>
    <property type="match status" value="1"/>
</dbReference>
<protein>
    <recommendedName>
        <fullName evidence="1">alkaline phosphatase</fullName>
        <ecNumber evidence="1">3.1.3.1</ecNumber>
    </recommendedName>
</protein>
<feature type="signal peptide" evidence="4">
    <location>
        <begin position="1"/>
        <end position="16"/>
    </location>
</feature>
<dbReference type="Proteomes" id="UP001158576">
    <property type="component" value="Chromosome 2"/>
</dbReference>
<evidence type="ECO:0000313" key="6">
    <source>
        <dbReference type="Proteomes" id="UP001158576"/>
    </source>
</evidence>
<dbReference type="SMART" id="SM00098">
    <property type="entry name" value="alkPPc"/>
    <property type="match status" value="1"/>
</dbReference>
<dbReference type="PANTHER" id="PTHR11596">
    <property type="entry name" value="ALKALINE PHOSPHATASE"/>
    <property type="match status" value="1"/>
</dbReference>
<dbReference type="Pfam" id="PF00245">
    <property type="entry name" value="Alk_phosphatase"/>
    <property type="match status" value="1"/>
</dbReference>
<accession>A0ABN7T3J2</accession>
<evidence type="ECO:0000256" key="4">
    <source>
        <dbReference type="SAM" id="SignalP"/>
    </source>
</evidence>
<gene>
    <name evidence="5" type="ORF">OKIOD_LOCUS13435</name>
</gene>
<keyword evidence="6" id="KW-1185">Reference proteome</keyword>
<dbReference type="EC" id="3.1.3.1" evidence="1"/>
<dbReference type="PANTHER" id="PTHR11596:SF5">
    <property type="entry name" value="ALKALINE PHOSPHATASE"/>
    <property type="match status" value="1"/>
</dbReference>
<evidence type="ECO:0000256" key="3">
    <source>
        <dbReference type="RuleBase" id="RU003946"/>
    </source>
</evidence>
<evidence type="ECO:0000256" key="1">
    <source>
        <dbReference type="ARBA" id="ARBA00012647"/>
    </source>
</evidence>
<dbReference type="SUPFAM" id="SSF53649">
    <property type="entry name" value="Alkaline phosphatase-like"/>
    <property type="match status" value="1"/>
</dbReference>
<keyword evidence="2" id="KW-0597">Phosphoprotein</keyword>
<reference evidence="5 6" key="1">
    <citation type="submission" date="2021-04" db="EMBL/GenBank/DDBJ databases">
        <authorList>
            <person name="Bliznina A."/>
        </authorList>
    </citation>
    <scope>NUCLEOTIDE SEQUENCE [LARGE SCALE GENOMIC DNA]</scope>
</reference>
<evidence type="ECO:0000256" key="2">
    <source>
        <dbReference type="ARBA" id="ARBA00022553"/>
    </source>
</evidence>
<name>A0ABN7T3J2_OIKDI</name>
<dbReference type="InterPro" id="IPR001952">
    <property type="entry name" value="Alkaline_phosphatase"/>
</dbReference>
<proteinExistence type="inferred from homology"/>
<keyword evidence="4" id="KW-0732">Signal</keyword>
<dbReference type="PRINTS" id="PR00113">
    <property type="entry name" value="ALKPHPHTASE"/>
</dbReference>
<dbReference type="CDD" id="cd16012">
    <property type="entry name" value="ALP"/>
    <property type="match status" value="1"/>
</dbReference>
<evidence type="ECO:0000313" key="5">
    <source>
        <dbReference type="EMBL" id="CAG5110254.1"/>
    </source>
</evidence>
<organism evidence="5 6">
    <name type="scientific">Oikopleura dioica</name>
    <name type="common">Tunicate</name>
    <dbReference type="NCBI Taxonomy" id="34765"/>
    <lineage>
        <taxon>Eukaryota</taxon>
        <taxon>Metazoa</taxon>
        <taxon>Chordata</taxon>
        <taxon>Tunicata</taxon>
        <taxon>Appendicularia</taxon>
        <taxon>Copelata</taxon>
        <taxon>Oikopleuridae</taxon>
        <taxon>Oikopleura</taxon>
    </lineage>
</organism>
<comment type="similarity">
    <text evidence="3">Belongs to the alkaline phosphatase family.</text>
</comment>